<dbReference type="Pfam" id="PF00582">
    <property type="entry name" value="Usp"/>
    <property type="match status" value="2"/>
</dbReference>
<reference evidence="5 6" key="1">
    <citation type="submission" date="2024-04" db="EMBL/GenBank/DDBJ databases">
        <title>Polymorphospora sp. isolated from Baiyangdian Lake in Xiong'an New Area.</title>
        <authorList>
            <person name="Zhang X."/>
            <person name="Liu J."/>
        </authorList>
    </citation>
    <scope>NUCLEOTIDE SEQUENCE [LARGE SCALE GENOMIC DNA]</scope>
    <source>
        <strain evidence="5 6">2-325</strain>
    </source>
</reference>
<dbReference type="Gene3D" id="3.40.50.620">
    <property type="entry name" value="HUPs"/>
    <property type="match status" value="2"/>
</dbReference>
<evidence type="ECO:0000313" key="5">
    <source>
        <dbReference type="EMBL" id="MFB6398638.1"/>
    </source>
</evidence>
<organism evidence="5 6">
    <name type="scientific">Polymorphospora lycopeni</name>
    <dbReference type="NCBI Taxonomy" id="3140240"/>
    <lineage>
        <taxon>Bacteria</taxon>
        <taxon>Bacillati</taxon>
        <taxon>Actinomycetota</taxon>
        <taxon>Actinomycetes</taxon>
        <taxon>Micromonosporales</taxon>
        <taxon>Micromonosporaceae</taxon>
        <taxon>Polymorphospora</taxon>
    </lineage>
</organism>
<accession>A0ABV5D2Z8</accession>
<dbReference type="PRINTS" id="PR01438">
    <property type="entry name" value="UNVRSLSTRESS"/>
</dbReference>
<dbReference type="InterPro" id="IPR006016">
    <property type="entry name" value="UspA"/>
</dbReference>
<feature type="domain" description="UspA" evidence="4">
    <location>
        <begin position="153"/>
        <end position="285"/>
    </location>
</feature>
<protein>
    <submittedName>
        <fullName evidence="5">Universal stress protein</fullName>
    </submittedName>
</protein>
<keyword evidence="3" id="KW-0067">ATP-binding</keyword>
<dbReference type="PANTHER" id="PTHR46268">
    <property type="entry name" value="STRESS RESPONSE PROTEIN NHAX"/>
    <property type="match status" value="1"/>
</dbReference>
<dbReference type="InterPro" id="IPR006015">
    <property type="entry name" value="Universal_stress_UspA"/>
</dbReference>
<keyword evidence="2" id="KW-0547">Nucleotide-binding</keyword>
<evidence type="ECO:0000313" key="6">
    <source>
        <dbReference type="Proteomes" id="UP001582793"/>
    </source>
</evidence>
<feature type="domain" description="UspA" evidence="4">
    <location>
        <begin position="4"/>
        <end position="142"/>
    </location>
</feature>
<name>A0ABV5D2Z8_9ACTN</name>
<dbReference type="EMBL" id="JBCGDC010000317">
    <property type="protein sequence ID" value="MFB6398638.1"/>
    <property type="molecule type" value="Genomic_DNA"/>
</dbReference>
<comment type="similarity">
    <text evidence="1">Belongs to the universal stress protein A family.</text>
</comment>
<gene>
    <name evidence="5" type="ORF">AAFH96_37120</name>
</gene>
<evidence type="ECO:0000256" key="1">
    <source>
        <dbReference type="ARBA" id="ARBA00008791"/>
    </source>
</evidence>
<evidence type="ECO:0000259" key="4">
    <source>
        <dbReference type="Pfam" id="PF00582"/>
    </source>
</evidence>
<dbReference type="RefSeq" id="WP_375737354.1">
    <property type="nucleotide sequence ID" value="NZ_JBCGDC010000317.1"/>
</dbReference>
<proteinExistence type="inferred from homology"/>
<keyword evidence="6" id="KW-1185">Reference proteome</keyword>
<evidence type="ECO:0000256" key="3">
    <source>
        <dbReference type="ARBA" id="ARBA00022840"/>
    </source>
</evidence>
<dbReference type="InterPro" id="IPR014729">
    <property type="entry name" value="Rossmann-like_a/b/a_fold"/>
</dbReference>
<dbReference type="PANTHER" id="PTHR46268:SF27">
    <property type="entry name" value="UNIVERSAL STRESS PROTEIN RV2623"/>
    <property type="match status" value="1"/>
</dbReference>
<sequence>MAERPILVGYDHSPGSEAALGWALDEAARTGRSVLVAHASEWLTISPPVIIGAQPWPDERAREAAQQALDAAVAAASERRDGVVVRGVLADGPPNQRLTELTRDAALAVLGNRGHGGFSGLLLGSTSVSVTAHAHCPVIVVRPDEPGVATGDVVVGVDGSACSVTALDFAFDTAAERDAPLLVVGAWNIPSVPWRPPGVDVEQMAATERRSLEQLVEERRHRHPAVAVRTEVVADSPAHALMQASAGARLLVVGSRGRGGLRGLLLGSVSQQMLHHARCPVAVVHERQPEPAA</sequence>
<dbReference type="SUPFAM" id="SSF52402">
    <property type="entry name" value="Adenine nucleotide alpha hydrolases-like"/>
    <property type="match status" value="2"/>
</dbReference>
<dbReference type="Proteomes" id="UP001582793">
    <property type="component" value="Unassembled WGS sequence"/>
</dbReference>
<evidence type="ECO:0000256" key="2">
    <source>
        <dbReference type="ARBA" id="ARBA00022741"/>
    </source>
</evidence>
<comment type="caution">
    <text evidence="5">The sequence shown here is derived from an EMBL/GenBank/DDBJ whole genome shotgun (WGS) entry which is preliminary data.</text>
</comment>